<evidence type="ECO:0000256" key="1">
    <source>
        <dbReference type="ARBA" id="ARBA00012493"/>
    </source>
</evidence>
<dbReference type="Pfam" id="PF17917">
    <property type="entry name" value="RT_RNaseH"/>
    <property type="match status" value="1"/>
</dbReference>
<keyword evidence="8" id="KW-0695">RNA-directed DNA polymerase</keyword>
<dbReference type="Gene3D" id="1.10.340.70">
    <property type="match status" value="1"/>
</dbReference>
<keyword evidence="3" id="KW-0808">Transferase</keyword>
<dbReference type="FunFam" id="3.10.10.10:FF:000007">
    <property type="entry name" value="Retrovirus-related Pol polyprotein from transposon 17.6-like Protein"/>
    <property type="match status" value="1"/>
</dbReference>
<dbReference type="InterPro" id="IPR041588">
    <property type="entry name" value="Integrase_H2C2"/>
</dbReference>
<protein>
    <recommendedName>
        <fullName evidence="1">RNA-directed DNA polymerase</fullName>
        <ecNumber evidence="1">2.7.7.49</ecNumber>
    </recommendedName>
</protein>
<accession>A0A4Y2AMB3</accession>
<dbReference type="PROSITE" id="PS50878">
    <property type="entry name" value="RT_POL"/>
    <property type="match status" value="1"/>
</dbReference>
<dbReference type="CDD" id="cd01647">
    <property type="entry name" value="RT_LTR"/>
    <property type="match status" value="1"/>
</dbReference>
<dbReference type="GO" id="GO:0006508">
    <property type="term" value="P:proteolysis"/>
    <property type="evidence" value="ECO:0007669"/>
    <property type="project" value="UniProtKB-KW"/>
</dbReference>
<feature type="domain" description="Reverse transcriptase" evidence="10">
    <location>
        <begin position="17"/>
        <end position="196"/>
    </location>
</feature>
<dbReference type="Gene3D" id="3.30.70.270">
    <property type="match status" value="2"/>
</dbReference>
<dbReference type="InterPro" id="IPR043502">
    <property type="entry name" value="DNA/RNA_pol_sf"/>
</dbReference>
<dbReference type="GO" id="GO:0003964">
    <property type="term" value="F:RNA-directed DNA polymerase activity"/>
    <property type="evidence" value="ECO:0007669"/>
    <property type="project" value="UniProtKB-KW"/>
</dbReference>
<evidence type="ECO:0000259" key="11">
    <source>
        <dbReference type="PROSITE" id="PS50994"/>
    </source>
</evidence>
<dbReference type="GO" id="GO:0008233">
    <property type="term" value="F:peptidase activity"/>
    <property type="evidence" value="ECO:0007669"/>
    <property type="project" value="UniProtKB-KW"/>
</dbReference>
<dbReference type="OrthoDB" id="425619at2759"/>
<evidence type="ECO:0000256" key="6">
    <source>
        <dbReference type="ARBA" id="ARBA00022759"/>
    </source>
</evidence>
<evidence type="ECO:0000313" key="13">
    <source>
        <dbReference type="Proteomes" id="UP000499080"/>
    </source>
</evidence>
<organism evidence="12 13">
    <name type="scientific">Araneus ventricosus</name>
    <name type="common">Orbweaver spider</name>
    <name type="synonym">Epeira ventricosa</name>
    <dbReference type="NCBI Taxonomy" id="182803"/>
    <lineage>
        <taxon>Eukaryota</taxon>
        <taxon>Metazoa</taxon>
        <taxon>Ecdysozoa</taxon>
        <taxon>Arthropoda</taxon>
        <taxon>Chelicerata</taxon>
        <taxon>Arachnida</taxon>
        <taxon>Araneae</taxon>
        <taxon>Araneomorphae</taxon>
        <taxon>Entelegynae</taxon>
        <taxon>Araneoidea</taxon>
        <taxon>Araneidae</taxon>
        <taxon>Araneus</taxon>
    </lineage>
</organism>
<dbReference type="Pfam" id="PF00078">
    <property type="entry name" value="RVT_1"/>
    <property type="match status" value="1"/>
</dbReference>
<proteinExistence type="predicted"/>
<comment type="caution">
    <text evidence="12">The sequence shown here is derived from an EMBL/GenBank/DDBJ whole genome shotgun (WGS) entry which is preliminary data.</text>
</comment>
<dbReference type="FunFam" id="1.10.340.70:FF:000001">
    <property type="entry name" value="Retrovirus-related Pol polyprotein from transposon gypsy-like Protein"/>
    <property type="match status" value="1"/>
</dbReference>
<dbReference type="PANTHER" id="PTHR37984">
    <property type="entry name" value="PROTEIN CBG26694"/>
    <property type="match status" value="1"/>
</dbReference>
<dbReference type="Gene3D" id="3.30.420.10">
    <property type="entry name" value="Ribonuclease H-like superfamily/Ribonuclease H"/>
    <property type="match status" value="1"/>
</dbReference>
<feature type="region of interest" description="Disordered" evidence="9">
    <location>
        <begin position="804"/>
        <end position="835"/>
    </location>
</feature>
<sequence length="835" mass="96370">MNPAKRELLKKELDYLLADGIIEECESPYASPVVLVPKPNGSMRLCDDFRKLNATTIADTYPLPRMDDLLTEAKSTAYMSTLDLKSVYHQIKVHEADQDKTAFVCPFGTYKYLRMPFGLRNAPATFQRLIDKFRAGLKNVFALPYLDDFIILSETFDQRINDLQIVFESLSLFKLHANREKCHFACDRVKYLGHWITANGIEVDQEKVSAIQKIPVPTNVKEVQSFLQTCSWFRRYVPNFANIARPLMLKQPDGSKPFRIRTDASSYALGAVLIQGEGPEEHVIEYASRLLIPAERNYPTTEREALAVVWDLEKFRGYVESQEIMIASDHQPLKWLMNIKSPSGRLARWALQIQSFNPKIEYTPGKANVLADMLSRPTNLNEDVPCDIFAVSADFPVRKSKDIRQEQLKDEELKKIIDCFENSSKDENFANWTSRGYLMNQGKRERVLQQYHDVPTAGHYGVEGTYNKVASRYYFPVMRKYIAEYVKNCPDCNRYKPSNQKPTGLLRTPVYAQSFETLAIDLFGPLPDTSSGKKCIFLVEDTSTKWIELFALKEATSVNCEKTLVEEVFLRYGLPRRLISDNGTQFISAVMQRTCNFLGIKQGLISVFHPQANPSERKYRDLKHRLAILVRDEHDTWEEKLPMIHFALNTAKCETTNHAAAFLQFGRELRRADDVTHDLRALIDNDNFVDEITPYFKRFSRLTAEIKDHVEQKQDKRKMYYDRRRRQAFYKPDDQVWVTLHPISKSQNKKNRKFMPKREGPYVVITSRSPTTYDIADPAKPDEVLGTYHSSTLRAYELPVSRGRGTIAPLRRRGRPKKYSADSSPRRRTSQRGSL</sequence>
<keyword evidence="4" id="KW-0548">Nucleotidyltransferase</keyword>
<evidence type="ECO:0000256" key="5">
    <source>
        <dbReference type="ARBA" id="ARBA00022722"/>
    </source>
</evidence>
<keyword evidence="7" id="KW-0378">Hydrolase</keyword>
<dbReference type="InterPro" id="IPR050951">
    <property type="entry name" value="Retrovirus_Pol_polyprotein"/>
</dbReference>
<dbReference type="InterPro" id="IPR012337">
    <property type="entry name" value="RNaseH-like_sf"/>
</dbReference>
<dbReference type="InterPro" id="IPR000477">
    <property type="entry name" value="RT_dom"/>
</dbReference>
<dbReference type="GO" id="GO:0004519">
    <property type="term" value="F:endonuclease activity"/>
    <property type="evidence" value="ECO:0007669"/>
    <property type="project" value="UniProtKB-KW"/>
</dbReference>
<dbReference type="AlphaFoldDB" id="A0A4Y2AMB3"/>
<dbReference type="GO" id="GO:0015074">
    <property type="term" value="P:DNA integration"/>
    <property type="evidence" value="ECO:0007669"/>
    <property type="project" value="InterPro"/>
</dbReference>
<evidence type="ECO:0000256" key="9">
    <source>
        <dbReference type="SAM" id="MobiDB-lite"/>
    </source>
</evidence>
<dbReference type="GO" id="GO:0042575">
    <property type="term" value="C:DNA polymerase complex"/>
    <property type="evidence" value="ECO:0007669"/>
    <property type="project" value="UniProtKB-ARBA"/>
</dbReference>
<keyword evidence="13" id="KW-1185">Reference proteome</keyword>
<dbReference type="EMBL" id="BGPR01000020">
    <property type="protein sequence ID" value="GBL80134.1"/>
    <property type="molecule type" value="Genomic_DNA"/>
</dbReference>
<feature type="domain" description="Integrase catalytic" evidence="11">
    <location>
        <begin position="505"/>
        <end position="669"/>
    </location>
</feature>
<evidence type="ECO:0000256" key="2">
    <source>
        <dbReference type="ARBA" id="ARBA00022670"/>
    </source>
</evidence>
<dbReference type="FunFam" id="3.10.20.370:FF:000001">
    <property type="entry name" value="Retrovirus-related Pol polyprotein from transposon 17.6-like protein"/>
    <property type="match status" value="1"/>
</dbReference>
<keyword evidence="6" id="KW-0255">Endonuclease</keyword>
<dbReference type="Proteomes" id="UP000499080">
    <property type="component" value="Unassembled WGS sequence"/>
</dbReference>
<keyword evidence="2" id="KW-0645">Protease</keyword>
<evidence type="ECO:0000256" key="4">
    <source>
        <dbReference type="ARBA" id="ARBA00022695"/>
    </source>
</evidence>
<evidence type="ECO:0000256" key="8">
    <source>
        <dbReference type="ARBA" id="ARBA00022918"/>
    </source>
</evidence>
<dbReference type="InterPro" id="IPR043128">
    <property type="entry name" value="Rev_trsase/Diguanyl_cyclase"/>
</dbReference>
<gene>
    <name evidence="12" type="primary">TY3B-I_1087</name>
    <name evidence="12" type="ORF">AVEN_29126_1</name>
</gene>
<dbReference type="SUPFAM" id="SSF53098">
    <property type="entry name" value="Ribonuclease H-like"/>
    <property type="match status" value="1"/>
</dbReference>
<dbReference type="InterPro" id="IPR001584">
    <property type="entry name" value="Integrase_cat-core"/>
</dbReference>
<evidence type="ECO:0000256" key="3">
    <source>
        <dbReference type="ARBA" id="ARBA00022679"/>
    </source>
</evidence>
<feature type="compositionally biased region" description="Basic residues" evidence="9">
    <location>
        <begin position="826"/>
        <end position="835"/>
    </location>
</feature>
<reference evidence="12 13" key="1">
    <citation type="journal article" date="2019" name="Sci. Rep.">
        <title>Orb-weaving spider Araneus ventricosus genome elucidates the spidroin gene catalogue.</title>
        <authorList>
            <person name="Kono N."/>
            <person name="Nakamura H."/>
            <person name="Ohtoshi R."/>
            <person name="Moran D.A.P."/>
            <person name="Shinohara A."/>
            <person name="Yoshida Y."/>
            <person name="Fujiwara M."/>
            <person name="Mori M."/>
            <person name="Tomita M."/>
            <person name="Arakawa K."/>
        </authorList>
    </citation>
    <scope>NUCLEOTIDE SEQUENCE [LARGE SCALE GENOMIC DNA]</scope>
</reference>
<dbReference type="Gene3D" id="3.10.10.10">
    <property type="entry name" value="HIV Type 1 Reverse Transcriptase, subunit A, domain 1"/>
    <property type="match status" value="1"/>
</dbReference>
<evidence type="ECO:0000259" key="10">
    <source>
        <dbReference type="PROSITE" id="PS50878"/>
    </source>
</evidence>
<dbReference type="SUPFAM" id="SSF56672">
    <property type="entry name" value="DNA/RNA polymerases"/>
    <property type="match status" value="1"/>
</dbReference>
<dbReference type="PROSITE" id="PS50994">
    <property type="entry name" value="INTEGRASE"/>
    <property type="match status" value="1"/>
</dbReference>
<name>A0A4Y2AMB3_ARAVE</name>
<dbReference type="InterPro" id="IPR041373">
    <property type="entry name" value="RT_RNaseH"/>
</dbReference>
<dbReference type="EC" id="2.7.7.49" evidence="1"/>
<dbReference type="CDD" id="cd09274">
    <property type="entry name" value="RNase_HI_RT_Ty3"/>
    <property type="match status" value="1"/>
</dbReference>
<dbReference type="InterPro" id="IPR036397">
    <property type="entry name" value="RNaseH_sf"/>
</dbReference>
<evidence type="ECO:0000313" key="12">
    <source>
        <dbReference type="EMBL" id="GBL80134.1"/>
    </source>
</evidence>
<evidence type="ECO:0000256" key="7">
    <source>
        <dbReference type="ARBA" id="ARBA00022801"/>
    </source>
</evidence>
<dbReference type="Pfam" id="PF00665">
    <property type="entry name" value="rve"/>
    <property type="match status" value="1"/>
</dbReference>
<dbReference type="GO" id="GO:0003676">
    <property type="term" value="F:nucleic acid binding"/>
    <property type="evidence" value="ECO:0007669"/>
    <property type="project" value="InterPro"/>
</dbReference>
<keyword evidence="5" id="KW-0540">Nuclease</keyword>
<dbReference type="PANTHER" id="PTHR37984:SF5">
    <property type="entry name" value="PROTEIN NYNRIN-LIKE"/>
    <property type="match status" value="1"/>
</dbReference>
<dbReference type="Pfam" id="PF17921">
    <property type="entry name" value="Integrase_H2C2"/>
    <property type="match status" value="1"/>
</dbReference>